<dbReference type="GO" id="GO:0060271">
    <property type="term" value="P:cilium assembly"/>
    <property type="evidence" value="ECO:0007669"/>
    <property type="project" value="TreeGrafter"/>
</dbReference>
<dbReference type="RefSeq" id="XP_010712506.1">
    <property type="nucleotide sequence ID" value="XM_010714204.3"/>
</dbReference>
<comment type="similarity">
    <text evidence="1">Belongs to the FAM149 family.</text>
</comment>
<dbReference type="GeneTree" id="ENSGT00530000063727"/>
<feature type="region of interest" description="Disordered" evidence="2">
    <location>
        <begin position="1"/>
        <end position="81"/>
    </location>
</feature>
<dbReference type="Ensembl" id="ENSMGAT00000001403.3">
    <property type="protein sequence ID" value="ENSMGAP00000000757.3"/>
    <property type="gene ID" value="ENSMGAG00000001327.3"/>
</dbReference>
<dbReference type="HOGENOM" id="CLU_018180_1_1_1"/>
<name>G1MRF1_MELGA</name>
<evidence type="ECO:0000313" key="4">
    <source>
        <dbReference type="Ensembl" id="ENSMGAP00000000757.3"/>
    </source>
</evidence>
<dbReference type="Bgee" id="ENSMGAG00000001327">
    <property type="expression patterns" value="Expressed in gizzard and 17 other cell types or tissues"/>
</dbReference>
<organism evidence="4 5">
    <name type="scientific">Meleagris gallopavo</name>
    <name type="common">Wild turkey</name>
    <dbReference type="NCBI Taxonomy" id="9103"/>
    <lineage>
        <taxon>Eukaryota</taxon>
        <taxon>Metazoa</taxon>
        <taxon>Chordata</taxon>
        <taxon>Craniata</taxon>
        <taxon>Vertebrata</taxon>
        <taxon>Euteleostomi</taxon>
        <taxon>Archelosauria</taxon>
        <taxon>Archosauria</taxon>
        <taxon>Dinosauria</taxon>
        <taxon>Saurischia</taxon>
        <taxon>Theropoda</taxon>
        <taxon>Coelurosauria</taxon>
        <taxon>Aves</taxon>
        <taxon>Neognathae</taxon>
        <taxon>Galloanserae</taxon>
        <taxon>Galliformes</taxon>
        <taxon>Phasianidae</taxon>
        <taxon>Meleagridinae</taxon>
        <taxon>Meleagris</taxon>
    </lineage>
</organism>
<dbReference type="CTD" id="317662"/>
<keyword evidence="5" id="KW-1185">Reference proteome</keyword>
<reference evidence="4" key="2">
    <citation type="submission" date="2025-08" db="UniProtKB">
        <authorList>
            <consortium name="Ensembl"/>
        </authorList>
    </citation>
    <scope>IDENTIFICATION</scope>
</reference>
<proteinExistence type="inferred from homology"/>
<dbReference type="GO" id="GO:0061512">
    <property type="term" value="P:protein localization to cilium"/>
    <property type="evidence" value="ECO:0007669"/>
    <property type="project" value="TreeGrafter"/>
</dbReference>
<evidence type="ECO:0000259" key="3">
    <source>
        <dbReference type="Pfam" id="PF12516"/>
    </source>
</evidence>
<sequence length="604" mass="66830">MRLTGINEFKKKKKPTKKFRQGLTQHAVRHHPLPEPSPVTAASERCPGTASASGISKESDYPSVTPTDDGNSWSASPSYAGTSTEDSSIFSWGYDEFDKAATQQVQNMFRQLDELLYEQKENVHVEGLQEECQQWTSNFPHLRVVGKQIVIPKDEGYEWYSSSPSASLGSSDVSPSQEEGSNEFSVFGKKVPLSVSPVLKKADRPKSPTLCSPDSEDEDGVIVSEGIMEEYLAFDCRDVEEELHEGKIGLSSGRRKLGFPPISPCSCMKDSVLTFVFDDVWSEVLGCMEELISRHWEVSASDDEKNIIKVEAIRADSGSPQQFDPLPVLLPRVPQTKMPSVASNLCPKPRCGRKTKKRRKPPQVNQGSNSGSQRNLNGLIVIHGIHLQQRNLPVMEKTLDLDDKRPGSSSVLSNKARPNRPPLELSTSPLSHNSKRRNPPPRTLHPIGTSQSRTATPRSVDDVFRGTRFLTAHEQLTSPSPLLLNRNHLLPPIGSTDVAEHTSTAGSQRQTKSRGNSSRAHSVTTHEDTHQHLHERLFLPDHFSRPKTTNVFLPDPQHRRSCTVIDYGNHAWTSRASTGSGLQPHGSVKGQSRSGSVTKNKQGF</sequence>
<dbReference type="OrthoDB" id="2134133at2759"/>
<feature type="region of interest" description="Disordered" evidence="2">
    <location>
        <begin position="493"/>
        <end position="531"/>
    </location>
</feature>
<feature type="compositionally biased region" description="Polar residues" evidence="2">
    <location>
        <begin position="363"/>
        <end position="375"/>
    </location>
</feature>
<dbReference type="PANTHER" id="PTHR31997:SF0">
    <property type="entry name" value="PRIMARY CILIUM ASSEMBLY PROTEIN FAM149B1"/>
    <property type="match status" value="1"/>
</dbReference>
<feature type="region of interest" description="Disordered" evidence="2">
    <location>
        <begin position="161"/>
        <end position="181"/>
    </location>
</feature>
<evidence type="ECO:0000313" key="5">
    <source>
        <dbReference type="Proteomes" id="UP000001645"/>
    </source>
</evidence>
<dbReference type="InterPro" id="IPR039630">
    <property type="entry name" value="FAM149"/>
</dbReference>
<dbReference type="Proteomes" id="UP000001645">
    <property type="component" value="Chromosome 8"/>
</dbReference>
<feature type="compositionally biased region" description="Low complexity" evidence="2">
    <location>
        <begin position="161"/>
        <end position="176"/>
    </location>
</feature>
<feature type="region of interest" description="Disordered" evidence="2">
    <location>
        <begin position="400"/>
        <end position="460"/>
    </location>
</feature>
<dbReference type="PANTHER" id="PTHR31997">
    <property type="entry name" value="AGAP003710-PA"/>
    <property type="match status" value="1"/>
</dbReference>
<reference evidence="4" key="3">
    <citation type="submission" date="2025-09" db="UniProtKB">
        <authorList>
            <consortium name="Ensembl"/>
        </authorList>
    </citation>
    <scope>IDENTIFICATION</scope>
</reference>
<feature type="compositionally biased region" description="Polar residues" evidence="2">
    <location>
        <begin position="50"/>
        <end position="81"/>
    </location>
</feature>
<feature type="region of interest" description="Disordered" evidence="2">
    <location>
        <begin position="575"/>
        <end position="604"/>
    </location>
</feature>
<feature type="compositionally biased region" description="Basic residues" evidence="2">
    <location>
        <begin position="10"/>
        <end position="20"/>
    </location>
</feature>
<feature type="compositionally biased region" description="Basic residues" evidence="2">
    <location>
        <begin position="350"/>
        <end position="361"/>
    </location>
</feature>
<protein>
    <submittedName>
        <fullName evidence="4">Family with sequence similarity 149 member B1</fullName>
    </submittedName>
</protein>
<dbReference type="AlphaFoldDB" id="G1MRF1"/>
<feature type="compositionally biased region" description="Polar residues" evidence="2">
    <location>
        <begin position="501"/>
        <end position="523"/>
    </location>
</feature>
<evidence type="ECO:0000256" key="2">
    <source>
        <dbReference type="SAM" id="MobiDB-lite"/>
    </source>
</evidence>
<reference evidence="4 5" key="1">
    <citation type="journal article" date="2010" name="PLoS Biol.">
        <title>Multi-platform next-generation sequencing of the domestic turkey (Meleagris gallopavo): genome assembly and analysis.</title>
        <authorList>
            <person name="Dalloul R.A."/>
            <person name="Long J.A."/>
            <person name="Zimin A.V."/>
            <person name="Aslam L."/>
            <person name="Beal K."/>
            <person name="Blomberg L.A."/>
            <person name="Bouffard P."/>
            <person name="Burt D.W."/>
            <person name="Crasta O."/>
            <person name="Crooijmans R.P."/>
            <person name="Cooper K."/>
            <person name="Coulombe R.A."/>
            <person name="De S."/>
            <person name="Delany M.E."/>
            <person name="Dodgson J.B."/>
            <person name="Dong J.J."/>
            <person name="Evans C."/>
            <person name="Frederickson K.M."/>
            <person name="Flicek P."/>
            <person name="Florea L."/>
            <person name="Folkerts O."/>
            <person name="Groenen M.A."/>
            <person name="Harkins T.T."/>
            <person name="Herrero J."/>
            <person name="Hoffmann S."/>
            <person name="Megens H.J."/>
            <person name="Jiang A."/>
            <person name="de Jong P."/>
            <person name="Kaiser P."/>
            <person name="Kim H."/>
            <person name="Kim K.W."/>
            <person name="Kim S."/>
            <person name="Langenberger D."/>
            <person name="Lee M.K."/>
            <person name="Lee T."/>
            <person name="Mane S."/>
            <person name="Marcais G."/>
            <person name="Marz M."/>
            <person name="McElroy A.P."/>
            <person name="Modise T."/>
            <person name="Nefedov M."/>
            <person name="Notredame C."/>
            <person name="Paton I.R."/>
            <person name="Payne W.S."/>
            <person name="Pertea G."/>
            <person name="Prickett D."/>
            <person name="Puiu D."/>
            <person name="Qioa D."/>
            <person name="Raineri E."/>
            <person name="Ruffier M."/>
            <person name="Salzberg S.L."/>
            <person name="Schatz M.C."/>
            <person name="Scheuring C."/>
            <person name="Schmidt C.J."/>
            <person name="Schroeder S."/>
            <person name="Searle S.M."/>
            <person name="Smith E.J."/>
            <person name="Smith J."/>
            <person name="Sonstegard T.S."/>
            <person name="Stadler P.F."/>
            <person name="Tafer H."/>
            <person name="Tu Z.J."/>
            <person name="Van Tassell C.P."/>
            <person name="Vilella A.J."/>
            <person name="Williams K.P."/>
            <person name="Yorke J.A."/>
            <person name="Zhang L."/>
            <person name="Zhang H.B."/>
            <person name="Zhang X."/>
            <person name="Zhang Y."/>
            <person name="Reed K.M."/>
        </authorList>
    </citation>
    <scope>NUCLEOTIDE SEQUENCE [LARGE SCALE GENOMIC DNA]</scope>
</reference>
<accession>G1MRF1</accession>
<feature type="region of interest" description="Disordered" evidence="2">
    <location>
        <begin position="338"/>
        <end position="375"/>
    </location>
</feature>
<gene>
    <name evidence="4" type="primary">FAM149B1</name>
</gene>
<feature type="compositionally biased region" description="Polar residues" evidence="2">
    <location>
        <begin position="589"/>
        <end position="604"/>
    </location>
</feature>
<dbReference type="InterPro" id="IPR022194">
    <property type="entry name" value="DUF3719"/>
</dbReference>
<evidence type="ECO:0000256" key="1">
    <source>
        <dbReference type="ARBA" id="ARBA00008309"/>
    </source>
</evidence>
<feature type="domain" description="DUF3719" evidence="3">
    <location>
        <begin position="115"/>
        <end position="179"/>
    </location>
</feature>
<dbReference type="KEGG" id="mgp:100539094"/>
<dbReference type="GeneID" id="100539094"/>
<feature type="compositionally biased region" description="Polar residues" evidence="2">
    <location>
        <begin position="448"/>
        <end position="457"/>
    </location>
</feature>
<dbReference type="Pfam" id="PF12516">
    <property type="entry name" value="DUF3719"/>
    <property type="match status" value="1"/>
</dbReference>